<dbReference type="EMBL" id="AP023287">
    <property type="protein sequence ID" value="BCI50823.1"/>
    <property type="molecule type" value="Genomic_DNA"/>
</dbReference>
<dbReference type="Proteomes" id="UP000515734">
    <property type="component" value="Chromosome"/>
</dbReference>
<comment type="similarity">
    <text evidence="1">Belongs to the short-chain dehydrogenases/reductases (SDR) family.</text>
</comment>
<protein>
    <submittedName>
        <fullName evidence="3">Short chain dehydrogenase</fullName>
    </submittedName>
</protein>
<dbReference type="Pfam" id="PF00106">
    <property type="entry name" value="adh_short"/>
    <property type="match status" value="1"/>
</dbReference>
<dbReference type="AlphaFoldDB" id="A0A6S6NV46"/>
<evidence type="ECO:0000313" key="4">
    <source>
        <dbReference type="Proteomes" id="UP000515734"/>
    </source>
</evidence>
<evidence type="ECO:0000256" key="1">
    <source>
        <dbReference type="ARBA" id="ARBA00006484"/>
    </source>
</evidence>
<gene>
    <name evidence="3" type="ORF">NIIDNTM18_01010</name>
</gene>
<dbReference type="InterPro" id="IPR036291">
    <property type="entry name" value="NAD(P)-bd_dom_sf"/>
</dbReference>
<dbReference type="Gene3D" id="3.40.50.720">
    <property type="entry name" value="NAD(P)-binding Rossmann-like Domain"/>
    <property type="match status" value="1"/>
</dbReference>
<dbReference type="PANTHER" id="PTHR43669:SF3">
    <property type="entry name" value="ALCOHOL DEHYDROGENASE, PUTATIVE (AFU_ORTHOLOGUE AFUA_3G03445)-RELATED"/>
    <property type="match status" value="1"/>
</dbReference>
<dbReference type="SUPFAM" id="SSF51735">
    <property type="entry name" value="NAD(P)-binding Rossmann-fold domains"/>
    <property type="match status" value="1"/>
</dbReference>
<organism evidence="3 4">
    <name type="scientific">Mycolicibacterium litorale</name>
    <dbReference type="NCBI Taxonomy" id="758802"/>
    <lineage>
        <taxon>Bacteria</taxon>
        <taxon>Bacillati</taxon>
        <taxon>Actinomycetota</taxon>
        <taxon>Actinomycetes</taxon>
        <taxon>Mycobacteriales</taxon>
        <taxon>Mycobacteriaceae</taxon>
        <taxon>Mycolicibacterium</taxon>
    </lineage>
</organism>
<dbReference type="NCBIfam" id="NF005868">
    <property type="entry name" value="PRK07806.1"/>
    <property type="match status" value="1"/>
</dbReference>
<dbReference type="PANTHER" id="PTHR43669">
    <property type="entry name" value="5-KETO-D-GLUCONATE 5-REDUCTASE"/>
    <property type="match status" value="1"/>
</dbReference>
<dbReference type="GO" id="GO:0016491">
    <property type="term" value="F:oxidoreductase activity"/>
    <property type="evidence" value="ECO:0007669"/>
    <property type="project" value="UniProtKB-KW"/>
</dbReference>
<dbReference type="InterPro" id="IPR002347">
    <property type="entry name" value="SDR_fam"/>
</dbReference>
<dbReference type="PRINTS" id="PR00081">
    <property type="entry name" value="GDHRDH"/>
</dbReference>
<evidence type="ECO:0000313" key="3">
    <source>
        <dbReference type="EMBL" id="BCI50823.1"/>
    </source>
</evidence>
<sequence length="224" mass="22673">MADGSARIVLVTGASRGVGAEVARHFAGPDTHVVVHYRDNVARANDVAEAIRTAGGQASTLAADISDEAGAAAMMGSVAARFGRLDALVLNASGALTGSDPHAAMRLNGDAQRRLAQMAVTLMPVGGRIVFVTSHQAHFFPHKAVPKGLVGVAASQRAGETALYRMRSMLARAGVHLTVVSADMIDGGHLPGVGAFAAAIVGAASAPNAPSIVYAGTADFLQTA</sequence>
<proteinExistence type="inferred from homology"/>
<evidence type="ECO:0000256" key="2">
    <source>
        <dbReference type="ARBA" id="ARBA00023002"/>
    </source>
</evidence>
<name>A0A6S6NV46_9MYCO</name>
<reference evidence="3 4" key="1">
    <citation type="submission" date="2020-07" db="EMBL/GenBank/DDBJ databases">
        <title>Complete genome sequence of Mycolicibacterium litorale like strain isolated from cardiac implantable electronic device infection.</title>
        <authorList>
            <person name="Fukano H."/>
            <person name="Miyama H."/>
            <person name="Hoshino Y."/>
        </authorList>
    </citation>
    <scope>NUCLEOTIDE SEQUENCE [LARGE SCALE GENOMIC DNA]</scope>
    <source>
        <strain evidence="3 4">NIIDNTM18</strain>
    </source>
</reference>
<dbReference type="RefSeq" id="WP_185293878.1">
    <property type="nucleotide sequence ID" value="NZ_AP023287.1"/>
</dbReference>
<accession>A0A6S6NV46</accession>
<keyword evidence="2" id="KW-0560">Oxidoreductase</keyword>